<proteinExistence type="predicted"/>
<evidence type="ECO:0000313" key="3">
    <source>
        <dbReference type="Proteomes" id="UP000240429"/>
    </source>
</evidence>
<dbReference type="EMBL" id="PYBJ01000052">
    <property type="protein sequence ID" value="PSM37158.1"/>
    <property type="molecule type" value="Genomic_DNA"/>
</dbReference>
<dbReference type="Gene3D" id="3.40.50.1820">
    <property type="entry name" value="alpha/beta hydrolase"/>
    <property type="match status" value="1"/>
</dbReference>
<comment type="caution">
    <text evidence="2">The sequence shown here is derived from an EMBL/GenBank/DDBJ whole genome shotgun (WGS) entry which is preliminary data.</text>
</comment>
<dbReference type="AlphaFoldDB" id="A0A2P8PT47"/>
<dbReference type="OrthoDB" id="3249793at2"/>
<dbReference type="Pfam" id="PF00561">
    <property type="entry name" value="Abhydrolase_1"/>
    <property type="match status" value="1"/>
</dbReference>
<dbReference type="InterPro" id="IPR050266">
    <property type="entry name" value="AB_hydrolase_sf"/>
</dbReference>
<dbReference type="PANTHER" id="PTHR43798:SF5">
    <property type="entry name" value="MONOACYLGLYCEROL LIPASE ABHD6"/>
    <property type="match status" value="1"/>
</dbReference>
<dbReference type="GO" id="GO:0047372">
    <property type="term" value="F:monoacylglycerol lipase activity"/>
    <property type="evidence" value="ECO:0007669"/>
    <property type="project" value="TreeGrafter"/>
</dbReference>
<evidence type="ECO:0000313" key="2">
    <source>
        <dbReference type="EMBL" id="PSM37158.1"/>
    </source>
</evidence>
<dbReference type="GO" id="GO:0016020">
    <property type="term" value="C:membrane"/>
    <property type="evidence" value="ECO:0007669"/>
    <property type="project" value="TreeGrafter"/>
</dbReference>
<feature type="domain" description="AB hydrolase-1" evidence="1">
    <location>
        <begin position="32"/>
        <end position="250"/>
    </location>
</feature>
<dbReference type="Proteomes" id="UP000240429">
    <property type="component" value="Unassembled WGS sequence"/>
</dbReference>
<accession>A0A2P8PT47</accession>
<dbReference type="PRINTS" id="PR00111">
    <property type="entry name" value="ABHYDROLASE"/>
</dbReference>
<dbReference type="SUPFAM" id="SSF53474">
    <property type="entry name" value="alpha/beta-Hydrolases"/>
    <property type="match status" value="1"/>
</dbReference>
<name>A0A2P8PT47_9ACTN</name>
<reference evidence="2 3" key="1">
    <citation type="submission" date="2018-03" db="EMBL/GenBank/DDBJ databases">
        <title>Streptomyces dioscori sp. nov., a novel endophytic actinobacterium isolated from bulbil of Dioscorea bulbifera L.</title>
        <authorList>
            <person name="Zhikuan W."/>
        </authorList>
    </citation>
    <scope>NUCLEOTIDE SEQUENCE [LARGE SCALE GENOMIC DNA]</scope>
    <source>
        <strain evidence="2 3">A217</strain>
    </source>
</reference>
<dbReference type="InterPro" id="IPR029058">
    <property type="entry name" value="AB_hydrolase_fold"/>
</dbReference>
<evidence type="ECO:0000259" key="1">
    <source>
        <dbReference type="Pfam" id="PF00561"/>
    </source>
</evidence>
<gene>
    <name evidence="2" type="ORF">C6Y14_43765</name>
</gene>
<keyword evidence="2" id="KW-0378">Hydrolase</keyword>
<dbReference type="PANTHER" id="PTHR43798">
    <property type="entry name" value="MONOACYLGLYCEROL LIPASE"/>
    <property type="match status" value="1"/>
</dbReference>
<dbReference type="RefSeq" id="WP_107022512.1">
    <property type="nucleotide sequence ID" value="NZ_KZ679076.1"/>
</dbReference>
<sequence length="273" mass="29505">MTATTHTLKLDQGTVDVTVDLQGQERGQRGRPFLLLHGGGGPQTVTPFADFLAGQRPARVFTPFHPGFGGTARPEWLTDVPALARVYAQLLEELDLRDVAVVGNSIGGWIAAELAALGSERVSSVTLVNAVGVRVQGHPIADTFPLTPPELARLSFHDLSKFRFDPSALSEEQRAVMGANRAALRVYSGPHDMADPTLTDRLAKIDHPTLVVWGASDQVVDVDYGRAYAQAVPGAEFRLLEGTGHMPQTETPEQLLPLVWDFAESHTADSTRN</sequence>
<organism evidence="2 3">
    <name type="scientific">Streptomyces dioscori</name>
    <dbReference type="NCBI Taxonomy" id="2109333"/>
    <lineage>
        <taxon>Bacteria</taxon>
        <taxon>Bacillati</taxon>
        <taxon>Actinomycetota</taxon>
        <taxon>Actinomycetes</taxon>
        <taxon>Kitasatosporales</taxon>
        <taxon>Streptomycetaceae</taxon>
        <taxon>Streptomyces</taxon>
        <taxon>Streptomyces aurantiacus group</taxon>
    </lineage>
</organism>
<dbReference type="InterPro" id="IPR000073">
    <property type="entry name" value="AB_hydrolase_1"/>
</dbReference>
<dbReference type="GO" id="GO:0046464">
    <property type="term" value="P:acylglycerol catabolic process"/>
    <property type="evidence" value="ECO:0007669"/>
    <property type="project" value="TreeGrafter"/>
</dbReference>
<protein>
    <submittedName>
        <fullName evidence="2">Alpha/beta hydrolase</fullName>
    </submittedName>
</protein>
<keyword evidence="3" id="KW-1185">Reference proteome</keyword>